<dbReference type="InterPro" id="IPR021463">
    <property type="entry name" value="Methyltransf_34"/>
</dbReference>
<dbReference type="AlphaFoldDB" id="A0AAD7VWB1"/>
<organism evidence="1 2">
    <name type="scientific">Lipomyces tetrasporus</name>
    <dbReference type="NCBI Taxonomy" id="54092"/>
    <lineage>
        <taxon>Eukaryota</taxon>
        <taxon>Fungi</taxon>
        <taxon>Dikarya</taxon>
        <taxon>Ascomycota</taxon>
        <taxon>Saccharomycotina</taxon>
        <taxon>Lipomycetes</taxon>
        <taxon>Lipomycetales</taxon>
        <taxon>Lipomycetaceae</taxon>
        <taxon>Lipomyces</taxon>
    </lineage>
</organism>
<proteinExistence type="predicted"/>
<dbReference type="RefSeq" id="XP_056046705.1">
    <property type="nucleotide sequence ID" value="XM_056191356.1"/>
</dbReference>
<reference evidence="1" key="1">
    <citation type="submission" date="2023-03" db="EMBL/GenBank/DDBJ databases">
        <title>Near-Complete genome sequence of Lipomyces tetrasporous NRRL Y-64009, an oleaginous yeast capable of growing on lignocellulosic hydrolysates.</title>
        <authorList>
            <consortium name="Lawrence Berkeley National Laboratory"/>
            <person name="Jagtap S.S."/>
            <person name="Liu J.-J."/>
            <person name="Walukiewicz H.E."/>
            <person name="Pangilinan J."/>
            <person name="Lipzen A."/>
            <person name="Ahrendt S."/>
            <person name="Koriabine M."/>
            <person name="Cobaugh K."/>
            <person name="Salamov A."/>
            <person name="Yoshinaga Y."/>
            <person name="Ng V."/>
            <person name="Daum C."/>
            <person name="Grigoriev I.V."/>
            <person name="Slininger P.J."/>
            <person name="Dien B.S."/>
            <person name="Jin Y.-S."/>
            <person name="Rao C.V."/>
        </authorList>
    </citation>
    <scope>NUCLEOTIDE SEQUENCE</scope>
    <source>
        <strain evidence="1">NRRL Y-64009</strain>
    </source>
</reference>
<dbReference type="Proteomes" id="UP001217417">
    <property type="component" value="Unassembled WGS sequence"/>
</dbReference>
<evidence type="ECO:0000313" key="2">
    <source>
        <dbReference type="Proteomes" id="UP001217417"/>
    </source>
</evidence>
<dbReference type="EMBL" id="JARPMG010000002">
    <property type="protein sequence ID" value="KAJ8103255.1"/>
    <property type="molecule type" value="Genomic_DNA"/>
</dbReference>
<gene>
    <name evidence="1" type="ORF">POJ06DRAFT_66150</name>
</gene>
<keyword evidence="2" id="KW-1185">Reference proteome</keyword>
<sequence length="342" mass="38022">MTPKSRPPGQSSRSLNASSYKYASPVIQQSVLSLLRRAFSAVYSDPETLANTIQAVKAHLYARDYAAAFESCDYLLAYAVRWSSSRALAYLHVLGDLCPHIRQVLTSTPNEKKNILCIGGGAGGEVLALATLANDLRAKNVNILAVDIAHWDDVFVRLRDGIRRGLGWDKNGDGDDIANDSIQLKFTQMDILDVPCYLEEADVTTGLESAGDAPEPEGCNDSFNDRVDFSSLDIITILFTTNELFAQSRPRTLTLLRYITDNCKPGTLLLVVESAGSYSHIQIGSKTFPVQFLLDHTLVDGGARWEKVVDDDAVWFRVDGAVLKYPLQLENMRFFLRMYRRM</sequence>
<comment type="caution">
    <text evidence="1">The sequence shown here is derived from an EMBL/GenBank/DDBJ whole genome shotgun (WGS) entry which is preliminary data.</text>
</comment>
<dbReference type="GeneID" id="80886522"/>
<dbReference type="Pfam" id="PF11312">
    <property type="entry name" value="Methyltransf_34"/>
    <property type="match status" value="1"/>
</dbReference>
<evidence type="ECO:0000313" key="1">
    <source>
        <dbReference type="EMBL" id="KAJ8103255.1"/>
    </source>
</evidence>
<protein>
    <submittedName>
        <fullName evidence="1">Uncharacterized protein</fullName>
    </submittedName>
</protein>
<accession>A0AAD7VWB1</accession>
<name>A0AAD7VWB1_9ASCO</name>